<evidence type="ECO:0000256" key="2">
    <source>
        <dbReference type="ARBA" id="ARBA00023002"/>
    </source>
</evidence>
<dbReference type="Pfam" id="PF13561">
    <property type="entry name" value="adh_short_C2"/>
    <property type="match status" value="1"/>
</dbReference>
<dbReference type="PRINTS" id="PR00080">
    <property type="entry name" value="SDRFAMILY"/>
</dbReference>
<gene>
    <name evidence="3" type="ORF">HMPREF9470_00435</name>
</gene>
<proteinExistence type="inferred from homology"/>
<dbReference type="RefSeq" id="WP_227162100.1">
    <property type="nucleotide sequence ID" value="NZ_KQ235875.1"/>
</dbReference>
<dbReference type="GO" id="GO:0016616">
    <property type="term" value="F:oxidoreductase activity, acting on the CH-OH group of donors, NAD or NADP as acceptor"/>
    <property type="evidence" value="ECO:0007669"/>
    <property type="project" value="TreeGrafter"/>
</dbReference>
<dbReference type="Proteomes" id="UP000037392">
    <property type="component" value="Unassembled WGS sequence"/>
</dbReference>
<dbReference type="GeneID" id="93162988"/>
<comment type="similarity">
    <text evidence="1">Belongs to the short-chain dehydrogenases/reductases (SDR) family.</text>
</comment>
<dbReference type="PATRIC" id="fig|742734.4.peg.463"/>
<reference evidence="3 4" key="1">
    <citation type="submission" date="2011-04" db="EMBL/GenBank/DDBJ databases">
        <title>The Genome Sequence of Clostridium citroniae WAL-19142.</title>
        <authorList>
            <consortium name="The Broad Institute Genome Sequencing Platform"/>
            <person name="Earl A."/>
            <person name="Ward D."/>
            <person name="Feldgarden M."/>
            <person name="Gevers D."/>
            <person name="Warren Y.A."/>
            <person name="Tyrrell K.L."/>
            <person name="Citron D.M."/>
            <person name="Goldstein E.J."/>
            <person name="Daigneault M."/>
            <person name="Allen-Vercoe E."/>
            <person name="Young S.K."/>
            <person name="Zeng Q."/>
            <person name="Gargeya S."/>
            <person name="Fitzgerald M."/>
            <person name="Haas B."/>
            <person name="Abouelleil A."/>
            <person name="Alvarado L."/>
            <person name="Arachchi H.M."/>
            <person name="Berlin A."/>
            <person name="Brown A."/>
            <person name="Chapman S.B."/>
            <person name="Chen Z."/>
            <person name="Dunbar C."/>
            <person name="Freedman E."/>
            <person name="Gearin G."/>
            <person name="Gellesch M."/>
            <person name="Goldberg J."/>
            <person name="Griggs A."/>
            <person name="Gujja S."/>
            <person name="Heilman E.R."/>
            <person name="Heiman D."/>
            <person name="Howarth C."/>
            <person name="Larson L."/>
            <person name="Lui A."/>
            <person name="MacDonald P.J."/>
            <person name="Mehta T."/>
            <person name="Montmayeur A."/>
            <person name="Murphy C."/>
            <person name="Neiman D."/>
            <person name="Pearson M."/>
            <person name="Priest M."/>
            <person name="Roberts A."/>
            <person name="Saif S."/>
            <person name="Shea T."/>
            <person name="Shenoy N."/>
            <person name="Sisk P."/>
            <person name="Stolte C."/>
            <person name="Sykes S."/>
            <person name="White J."/>
            <person name="Yandava C."/>
            <person name="Wortman J."/>
            <person name="Nusbaum C."/>
            <person name="Birren B."/>
        </authorList>
    </citation>
    <scope>NUCLEOTIDE SEQUENCE [LARGE SCALE GENOMIC DNA]</scope>
    <source>
        <strain evidence="3 4">WAL-19142</strain>
    </source>
</reference>
<evidence type="ECO:0000313" key="4">
    <source>
        <dbReference type="Proteomes" id="UP000037392"/>
    </source>
</evidence>
<dbReference type="FunFam" id="3.40.50.720:FF:000084">
    <property type="entry name" value="Short-chain dehydrogenase reductase"/>
    <property type="match status" value="1"/>
</dbReference>
<comment type="caution">
    <text evidence="3">The sequence shown here is derived from an EMBL/GenBank/DDBJ whole genome shotgun (WGS) entry which is preliminary data.</text>
</comment>
<accession>A0A0J9BD82</accession>
<dbReference type="PANTHER" id="PTHR42760">
    <property type="entry name" value="SHORT-CHAIN DEHYDROGENASES/REDUCTASES FAMILY MEMBER"/>
    <property type="match status" value="1"/>
</dbReference>
<dbReference type="AlphaFoldDB" id="A0A0J9BD82"/>
<dbReference type="Gene3D" id="3.40.50.720">
    <property type="entry name" value="NAD(P)-binding Rossmann-like Domain"/>
    <property type="match status" value="1"/>
</dbReference>
<evidence type="ECO:0000256" key="1">
    <source>
        <dbReference type="ARBA" id="ARBA00006484"/>
    </source>
</evidence>
<evidence type="ECO:0000313" key="3">
    <source>
        <dbReference type="EMBL" id="KMW11148.1"/>
    </source>
</evidence>
<dbReference type="GO" id="GO:0008206">
    <property type="term" value="P:bile acid metabolic process"/>
    <property type="evidence" value="ECO:0007669"/>
    <property type="project" value="UniProtKB-ARBA"/>
</dbReference>
<dbReference type="InterPro" id="IPR036291">
    <property type="entry name" value="NAD(P)-bd_dom_sf"/>
</dbReference>
<protein>
    <submittedName>
        <fullName evidence="3">Uncharacterized protein</fullName>
    </submittedName>
</protein>
<sequence length="263" mass="27847">MIEMKNTPFDIPIFDLTGKVAVITGSTTGLGYGMAVAFCAYGAKVVINGLDEEDCKKISDEINVMGGTTIPFKADVRNRQEVQAMVAKTVETFGKLDIMVCNAGIGITKRIVEMSDDEWDEVVDTDLKGVFICGAEAAKVMIEKEIKGRVINISSAGGLVGTKNIAAYCASKSGVISLSKTEAMEWGRYGITANAICPGYVPTAINSVPLAIPRVKEQILAKTALKRLGEVWEIAAVALFLASDASSIVTGAYIAADMGTTCN</sequence>
<dbReference type="PRINTS" id="PR00081">
    <property type="entry name" value="GDHRDH"/>
</dbReference>
<dbReference type="EMBL" id="ADLK01000056">
    <property type="protein sequence ID" value="KMW11148.1"/>
    <property type="molecule type" value="Genomic_DNA"/>
</dbReference>
<dbReference type="InterPro" id="IPR002347">
    <property type="entry name" value="SDR_fam"/>
</dbReference>
<keyword evidence="2" id="KW-0560">Oxidoreductase</keyword>
<dbReference type="SUPFAM" id="SSF51735">
    <property type="entry name" value="NAD(P)-binding Rossmann-fold domains"/>
    <property type="match status" value="1"/>
</dbReference>
<organism evidence="3 4">
    <name type="scientific">[Clostridium] citroniae WAL-19142</name>
    <dbReference type="NCBI Taxonomy" id="742734"/>
    <lineage>
        <taxon>Bacteria</taxon>
        <taxon>Bacillati</taxon>
        <taxon>Bacillota</taxon>
        <taxon>Clostridia</taxon>
        <taxon>Lachnospirales</taxon>
        <taxon>Lachnospiraceae</taxon>
        <taxon>Enterocloster</taxon>
    </lineage>
</organism>
<name>A0A0J9BD82_9FIRM</name>